<dbReference type="Proteomes" id="UP000054408">
    <property type="component" value="Unassembled WGS sequence"/>
</dbReference>
<dbReference type="InterPro" id="IPR011050">
    <property type="entry name" value="Pectin_lyase_fold/virulence"/>
</dbReference>
<keyword evidence="3" id="KW-1185">Reference proteome</keyword>
<dbReference type="Pfam" id="PF13229">
    <property type="entry name" value="Beta_helix"/>
    <property type="match status" value="1"/>
</dbReference>
<gene>
    <name evidence="2" type="ORF">AMSG_03811</name>
</gene>
<dbReference type="RefSeq" id="XP_013759715.1">
    <property type="nucleotide sequence ID" value="XM_013904261.1"/>
</dbReference>
<dbReference type="PANTHER" id="PTHR11319">
    <property type="entry name" value="G PROTEIN-COUPLED RECEPTOR-RELATED"/>
    <property type="match status" value="1"/>
</dbReference>
<sequence length="459" mass="46494">MALGACDAATLTVPTAGYSIQNIIAVVESAADGDIVEIGPGKWTNCSSPITGRGLGITLTLTGAGMGTTILDCELSNHILSAVPDFDNWTIRELTILRSGSVTDAVETKGGVILVKPGSSITFECVEMAECARSGLSPATYKGGAVHVNANGYVGFINSIIRDSYTSGQGGAITMTNGANVLFDNTTIANCSADAGGAMRAAGGLLIIRDGGLLVTGCTASQAGGILLRGATLAGNGTITLRNNVATTADGGGISIETDRTNGTIGAIVATGNSAAGCGGGVYWGNGAELDVPGGVVSSGNTAMDGGGICFAKGQKVEYVFLNSRSNMTGNTAIRYGGGVYVSTEATWMIMDGVTVTDNTADDGSGVFVDSGGKNVKPRLFNMVITRNFSPNGGALALAHHSNSDVDTAGTVSCGNHGANNEHVDVHCHGPSRLVNPLGMHTRGHMLSGVSHRLDWDSL</sequence>
<dbReference type="InterPro" id="IPR006626">
    <property type="entry name" value="PbH1"/>
</dbReference>
<reference evidence="2 3" key="1">
    <citation type="submission" date="2010-05" db="EMBL/GenBank/DDBJ databases">
        <title>The Genome Sequence of Thecamonas trahens ATCC 50062.</title>
        <authorList>
            <consortium name="The Broad Institute Genome Sequencing Platform"/>
            <person name="Russ C."/>
            <person name="Cuomo C."/>
            <person name="Shea T."/>
            <person name="Young S.K."/>
            <person name="Zeng Q."/>
            <person name="Koehrsen M."/>
            <person name="Haas B."/>
            <person name="Borodovsky M."/>
            <person name="Guigo R."/>
            <person name="Alvarado L."/>
            <person name="Berlin A."/>
            <person name="Bochicchio J."/>
            <person name="Borenstein D."/>
            <person name="Chapman S."/>
            <person name="Chen Z."/>
            <person name="Freedman E."/>
            <person name="Gellesch M."/>
            <person name="Goldberg J."/>
            <person name="Griggs A."/>
            <person name="Gujja S."/>
            <person name="Heilman E."/>
            <person name="Heiman D."/>
            <person name="Hepburn T."/>
            <person name="Howarth C."/>
            <person name="Jen D."/>
            <person name="Larson L."/>
            <person name="Mehta T."/>
            <person name="Park D."/>
            <person name="Pearson M."/>
            <person name="Roberts A."/>
            <person name="Saif S."/>
            <person name="Shenoy N."/>
            <person name="Sisk P."/>
            <person name="Stolte C."/>
            <person name="Sykes S."/>
            <person name="Thomson T."/>
            <person name="Walk T."/>
            <person name="White J."/>
            <person name="Yandava C."/>
            <person name="Burger G."/>
            <person name="Gray M.W."/>
            <person name="Holland P.W.H."/>
            <person name="King N."/>
            <person name="Lang F.B.F."/>
            <person name="Roger A.J."/>
            <person name="Ruiz-Trillo I."/>
            <person name="Lander E."/>
            <person name="Nusbaum C."/>
        </authorList>
    </citation>
    <scope>NUCLEOTIDE SEQUENCE [LARGE SCALE GENOMIC DNA]</scope>
    <source>
        <strain evidence="2 3">ATCC 50062</strain>
    </source>
</reference>
<evidence type="ECO:0000313" key="2">
    <source>
        <dbReference type="EMBL" id="KNC47377.1"/>
    </source>
</evidence>
<dbReference type="PANTHER" id="PTHR11319:SF35">
    <property type="entry name" value="OUTER MEMBRANE PROTEIN PMPC-RELATED"/>
    <property type="match status" value="1"/>
</dbReference>
<evidence type="ECO:0000313" key="3">
    <source>
        <dbReference type="Proteomes" id="UP000054408"/>
    </source>
</evidence>
<feature type="domain" description="Right handed beta helix" evidence="1">
    <location>
        <begin position="145"/>
        <end position="304"/>
    </location>
</feature>
<proteinExistence type="predicted"/>
<organism evidence="2 3">
    <name type="scientific">Thecamonas trahens ATCC 50062</name>
    <dbReference type="NCBI Taxonomy" id="461836"/>
    <lineage>
        <taxon>Eukaryota</taxon>
        <taxon>Apusozoa</taxon>
        <taxon>Apusomonadida</taxon>
        <taxon>Apusomonadidae</taxon>
        <taxon>Thecamonas</taxon>
    </lineage>
</organism>
<dbReference type="SMART" id="SM00710">
    <property type="entry name" value="PbH1"/>
    <property type="match status" value="7"/>
</dbReference>
<name>A0A0L0D4T2_THETB</name>
<protein>
    <recommendedName>
        <fullName evidence="1">Right handed beta helix domain-containing protein</fullName>
    </recommendedName>
</protein>
<dbReference type="EMBL" id="GL349446">
    <property type="protein sequence ID" value="KNC47377.1"/>
    <property type="molecule type" value="Genomic_DNA"/>
</dbReference>
<dbReference type="SUPFAM" id="SSF51126">
    <property type="entry name" value="Pectin lyase-like"/>
    <property type="match status" value="1"/>
</dbReference>
<dbReference type="GeneID" id="25563384"/>
<accession>A0A0L0D4T2</accession>
<evidence type="ECO:0000259" key="1">
    <source>
        <dbReference type="Pfam" id="PF13229"/>
    </source>
</evidence>
<dbReference type="AlphaFoldDB" id="A0A0L0D4T2"/>
<dbReference type="InterPro" id="IPR012334">
    <property type="entry name" value="Pectin_lyas_fold"/>
</dbReference>
<dbReference type="Gene3D" id="2.160.20.10">
    <property type="entry name" value="Single-stranded right-handed beta-helix, Pectin lyase-like"/>
    <property type="match status" value="1"/>
</dbReference>
<dbReference type="InterPro" id="IPR039448">
    <property type="entry name" value="Beta_helix"/>
</dbReference>